<gene>
    <name evidence="3" type="ORF">SAMN04488515_1308</name>
</gene>
<keyword evidence="4" id="KW-1185">Reference proteome</keyword>
<dbReference type="STRING" id="364200.SAMN04488515_1308"/>
<dbReference type="EMBL" id="FOIZ01000001">
    <property type="protein sequence ID" value="SEW15433.1"/>
    <property type="molecule type" value="Genomic_DNA"/>
</dbReference>
<dbReference type="OrthoDB" id="7850904at2"/>
<name>A0A1I0PM60_9RHOB</name>
<reference evidence="3 4" key="1">
    <citation type="submission" date="2016-10" db="EMBL/GenBank/DDBJ databases">
        <authorList>
            <person name="de Groot N.N."/>
        </authorList>
    </citation>
    <scope>NUCLEOTIDE SEQUENCE [LARGE SCALE GENOMIC DNA]</scope>
    <source>
        <strain evidence="3 4">DSM 17925</strain>
    </source>
</reference>
<dbReference type="AlphaFoldDB" id="A0A1I0PM60"/>
<dbReference type="PROSITE" id="PS51257">
    <property type="entry name" value="PROKAR_LIPOPROTEIN"/>
    <property type="match status" value="1"/>
</dbReference>
<sequence length="196" mass="21112">MRQSTFRNIAHVVLACAALAACDAPQVVNTFEPTSQVVPGVMAAAPVEERDAFARQFLNGIQASSIAQSRELCGYFVLSRGQLIATPPRRGTEASCDYGPIPIGTVASYHTHGSYGAQYDNEVPSGFDLISAIDVQFDDYVSTPGGRLWRVDGKTGTATQLCGLGCLVSDPNFVPRDEGNVRPVYTVATLRRRQEL</sequence>
<organism evidence="3 4">
    <name type="scientific">Cognatiyoonia koreensis</name>
    <dbReference type="NCBI Taxonomy" id="364200"/>
    <lineage>
        <taxon>Bacteria</taxon>
        <taxon>Pseudomonadati</taxon>
        <taxon>Pseudomonadota</taxon>
        <taxon>Alphaproteobacteria</taxon>
        <taxon>Rhodobacterales</taxon>
        <taxon>Paracoccaceae</taxon>
        <taxon>Cognatiyoonia</taxon>
    </lineage>
</organism>
<dbReference type="InterPro" id="IPR025479">
    <property type="entry name" value="DUF4329"/>
</dbReference>
<dbReference type="Proteomes" id="UP000199167">
    <property type="component" value="Unassembled WGS sequence"/>
</dbReference>
<evidence type="ECO:0000259" key="2">
    <source>
        <dbReference type="Pfam" id="PF14220"/>
    </source>
</evidence>
<accession>A0A1I0PM60</accession>
<feature type="domain" description="DUF4329" evidence="2">
    <location>
        <begin position="51"/>
        <end position="163"/>
    </location>
</feature>
<evidence type="ECO:0000313" key="4">
    <source>
        <dbReference type="Proteomes" id="UP000199167"/>
    </source>
</evidence>
<dbReference type="RefSeq" id="WP_089991755.1">
    <property type="nucleotide sequence ID" value="NZ_FOIZ01000001.1"/>
</dbReference>
<proteinExistence type="predicted"/>
<evidence type="ECO:0000256" key="1">
    <source>
        <dbReference type="SAM" id="SignalP"/>
    </source>
</evidence>
<feature type="chain" id="PRO_5011617671" description="DUF4329 domain-containing protein" evidence="1">
    <location>
        <begin position="21"/>
        <end position="196"/>
    </location>
</feature>
<protein>
    <recommendedName>
        <fullName evidence="2">DUF4329 domain-containing protein</fullName>
    </recommendedName>
</protein>
<feature type="signal peptide" evidence="1">
    <location>
        <begin position="1"/>
        <end position="20"/>
    </location>
</feature>
<keyword evidence="1" id="KW-0732">Signal</keyword>
<dbReference type="Pfam" id="PF14220">
    <property type="entry name" value="DUF4329"/>
    <property type="match status" value="1"/>
</dbReference>
<evidence type="ECO:0000313" key="3">
    <source>
        <dbReference type="EMBL" id="SEW15433.1"/>
    </source>
</evidence>